<evidence type="ECO:0000313" key="3">
    <source>
        <dbReference type="Proteomes" id="UP000195305"/>
    </source>
</evidence>
<comment type="caution">
    <text evidence="2">The sequence shown here is derived from an EMBL/GenBank/DDBJ whole genome shotgun (WGS) entry which is preliminary data.</text>
</comment>
<dbReference type="Gene3D" id="3.90.550.10">
    <property type="entry name" value="Spore Coat Polysaccharide Biosynthesis Protein SpsA, Chain A"/>
    <property type="match status" value="2"/>
</dbReference>
<accession>A0A1Y4SYE3</accession>
<protein>
    <recommendedName>
        <fullName evidence="1">Glycosyltransferase 2-like domain-containing protein</fullName>
    </recommendedName>
</protein>
<dbReference type="PANTHER" id="PTHR22916">
    <property type="entry name" value="GLYCOSYLTRANSFERASE"/>
    <property type="match status" value="1"/>
</dbReference>
<dbReference type="InterPro" id="IPR001173">
    <property type="entry name" value="Glyco_trans_2-like"/>
</dbReference>
<dbReference type="AlphaFoldDB" id="A0A1Y4SYE3"/>
<feature type="domain" description="Glycosyltransferase 2-like" evidence="1">
    <location>
        <begin position="351"/>
        <end position="476"/>
    </location>
</feature>
<dbReference type="InterPro" id="IPR029044">
    <property type="entry name" value="Nucleotide-diphossugar_trans"/>
</dbReference>
<dbReference type="SUPFAM" id="SSF53448">
    <property type="entry name" value="Nucleotide-diphospho-sugar transferases"/>
    <property type="match status" value="2"/>
</dbReference>
<sequence length="709" mass="84347">MQMDVKISIIIPVYNVEDYLKECLDSLLRQTFTEFEIICIDDGSSDNSLDILKKYQLLDTRITVLNQQHQFAGTARNKGISCAKGEYLLFLDADDFFEKDMLEKIYEQGKKTQAQIILFDARKYHQLTKEYDEVTYYLRNEILKDKEIFNRHDFPDDILTLSNPAPWTKCFLKKFILEEKLLFQNLANTNDAYFTISAMAIADRITWIDTKLVNYRIGLLQNTQSHKEKNPLCFIDAYRAIYDELNKRGIYHEVERSFVKVALSSTVYCMNSIHDEKVKKEIIYALQDNKFSDMNLLNYPEDFYLNKRDYNSVRGYNCIYKEYQIMEKNKQICDEYEVTIKADLHQQPFVSVIIPIYDVEKYLPACLESIVNQSLKNIEIICVIDGSPDHCQKIVESYATYDDRITMLVQRNMGLSASRNHGFKEAKGEYVYFMDSDDILDYNALKELYDFSMKENLDSVYFDASCFADDFKLNEKILDQYHRKFSYPKVCMGIELFRKMNENDEYRVSACLQFNKRQHILNQHVLFHEGVLHEDNAFTTINLITAKKVGYIHKDYFHRRYRENSIMTKKENFQNVYGYYIAFKDVYQFIQDLDWIYKSENQIIFDWLLRILTNARDIFARLDDAEKSSYLGLDFTEKNDFRILVSTPGYVKSELIFKQQRLQQTFDEKYERGLIIKELRTENKQLKKSINRLKPSTWIKYIKRHIRIK</sequence>
<keyword evidence="3" id="KW-1185">Reference proteome</keyword>
<dbReference type="Proteomes" id="UP000195305">
    <property type="component" value="Unassembled WGS sequence"/>
</dbReference>
<organism evidence="2 3">
    <name type="scientific">Massilimicrobiota timonensis</name>
    <dbReference type="NCBI Taxonomy" id="1776392"/>
    <lineage>
        <taxon>Bacteria</taxon>
        <taxon>Bacillati</taxon>
        <taxon>Bacillota</taxon>
        <taxon>Erysipelotrichia</taxon>
        <taxon>Erysipelotrichales</taxon>
        <taxon>Erysipelotrichaceae</taxon>
        <taxon>Massilimicrobiota</taxon>
    </lineage>
</organism>
<dbReference type="GO" id="GO:0016758">
    <property type="term" value="F:hexosyltransferase activity"/>
    <property type="evidence" value="ECO:0007669"/>
    <property type="project" value="UniProtKB-ARBA"/>
</dbReference>
<dbReference type="OrthoDB" id="9807674at2"/>
<dbReference type="CDD" id="cd00761">
    <property type="entry name" value="Glyco_tranf_GTA_type"/>
    <property type="match status" value="2"/>
</dbReference>
<dbReference type="EMBL" id="NFLJ01000017">
    <property type="protein sequence ID" value="OUQ34400.1"/>
    <property type="molecule type" value="Genomic_DNA"/>
</dbReference>
<evidence type="ECO:0000313" key="2">
    <source>
        <dbReference type="EMBL" id="OUQ34400.1"/>
    </source>
</evidence>
<name>A0A1Y4SYE3_9FIRM</name>
<evidence type="ECO:0000259" key="1">
    <source>
        <dbReference type="Pfam" id="PF00535"/>
    </source>
</evidence>
<feature type="domain" description="Glycosyltransferase 2-like" evidence="1">
    <location>
        <begin position="8"/>
        <end position="137"/>
    </location>
</feature>
<gene>
    <name evidence="2" type="ORF">B5E75_07110</name>
</gene>
<dbReference type="PANTHER" id="PTHR22916:SF3">
    <property type="entry name" value="UDP-GLCNAC:BETAGAL BETA-1,3-N-ACETYLGLUCOSAMINYLTRANSFERASE-LIKE PROTEIN 1"/>
    <property type="match status" value="1"/>
</dbReference>
<dbReference type="Pfam" id="PF00535">
    <property type="entry name" value="Glycos_transf_2"/>
    <property type="match status" value="2"/>
</dbReference>
<proteinExistence type="predicted"/>
<reference evidence="2 3" key="1">
    <citation type="journal article" date="2018" name="BMC Genomics">
        <title>Whole genome sequencing and function prediction of 133 gut anaerobes isolated from chicken caecum in pure cultures.</title>
        <authorList>
            <person name="Medvecky M."/>
            <person name="Cejkova D."/>
            <person name="Polansky O."/>
            <person name="Karasova D."/>
            <person name="Kubasova T."/>
            <person name="Cizek A."/>
            <person name="Rychlik I."/>
        </authorList>
    </citation>
    <scope>NUCLEOTIDE SEQUENCE [LARGE SCALE GENOMIC DNA]</scope>
    <source>
        <strain evidence="2 3">An13</strain>
    </source>
</reference>